<proteinExistence type="predicted"/>
<keyword evidence="3" id="KW-1185">Reference proteome</keyword>
<dbReference type="InterPro" id="IPR020526">
    <property type="entry name" value="Ribosomal_cL38"/>
</dbReference>
<sequence length="141" mass="15380">MAFVNAAVLPRTGLSYASTSVSVRPATAAPTVHSPLDIRAAKHVQFKGTKKAYRTRPKKHRPSDINRKPPPFNPEPLRAEGLPPVMEIVKAEDAEKFFEGRTVLASAETVQAELAAQQKDSFEESSTVEATDAPEQTDQPE</sequence>
<gene>
    <name evidence="2" type="ORF">BWQ96_09059</name>
</gene>
<dbReference type="GO" id="GO:0003735">
    <property type="term" value="F:structural constituent of ribosome"/>
    <property type="evidence" value="ECO:0007669"/>
    <property type="project" value="InterPro"/>
</dbReference>
<dbReference type="EMBL" id="NBIV01000227">
    <property type="protein sequence ID" value="PXF41204.1"/>
    <property type="molecule type" value="Genomic_DNA"/>
</dbReference>
<dbReference type="Proteomes" id="UP000247409">
    <property type="component" value="Unassembled WGS sequence"/>
</dbReference>
<dbReference type="AlphaFoldDB" id="A0A2V3IGI8"/>
<evidence type="ECO:0000313" key="3">
    <source>
        <dbReference type="Proteomes" id="UP000247409"/>
    </source>
</evidence>
<reference evidence="2 3" key="1">
    <citation type="journal article" date="2018" name="Mol. Biol. Evol.">
        <title>Analysis of the draft genome of the red seaweed Gracilariopsis chorda provides insights into genome size evolution in Rhodophyta.</title>
        <authorList>
            <person name="Lee J."/>
            <person name="Yang E.C."/>
            <person name="Graf L."/>
            <person name="Yang J.H."/>
            <person name="Qiu H."/>
            <person name="Zel Zion U."/>
            <person name="Chan C.X."/>
            <person name="Stephens T.G."/>
            <person name="Weber A.P.M."/>
            <person name="Boo G.H."/>
            <person name="Boo S.M."/>
            <person name="Kim K.M."/>
            <person name="Shin Y."/>
            <person name="Jung M."/>
            <person name="Lee S.J."/>
            <person name="Yim H.S."/>
            <person name="Lee J.H."/>
            <person name="Bhattacharya D."/>
            <person name="Yoon H.S."/>
        </authorList>
    </citation>
    <scope>NUCLEOTIDE SEQUENCE [LARGE SCALE GENOMIC DNA]</scope>
    <source>
        <strain evidence="2 3">SKKU-2015</strain>
        <tissue evidence="2">Whole body</tissue>
    </source>
</reference>
<evidence type="ECO:0000256" key="1">
    <source>
        <dbReference type="SAM" id="MobiDB-lite"/>
    </source>
</evidence>
<accession>A0A2V3IGI8</accession>
<evidence type="ECO:0000313" key="2">
    <source>
        <dbReference type="EMBL" id="PXF41204.1"/>
    </source>
</evidence>
<name>A0A2V3IGI8_9FLOR</name>
<dbReference type="GO" id="GO:0019843">
    <property type="term" value="F:rRNA binding"/>
    <property type="evidence" value="ECO:0007669"/>
    <property type="project" value="InterPro"/>
</dbReference>
<organism evidence="2 3">
    <name type="scientific">Gracilariopsis chorda</name>
    <dbReference type="NCBI Taxonomy" id="448386"/>
    <lineage>
        <taxon>Eukaryota</taxon>
        <taxon>Rhodophyta</taxon>
        <taxon>Florideophyceae</taxon>
        <taxon>Rhodymeniophycidae</taxon>
        <taxon>Gracilariales</taxon>
        <taxon>Gracilariaceae</taxon>
        <taxon>Gracilariopsis</taxon>
    </lineage>
</organism>
<dbReference type="GO" id="GO:0005840">
    <property type="term" value="C:ribosome"/>
    <property type="evidence" value="ECO:0007669"/>
    <property type="project" value="InterPro"/>
</dbReference>
<dbReference type="OrthoDB" id="5107at2759"/>
<comment type="caution">
    <text evidence="2">The sequence shown here is derived from an EMBL/GenBank/DDBJ whole genome shotgun (WGS) entry which is preliminary data.</text>
</comment>
<feature type="compositionally biased region" description="Basic residues" evidence="1">
    <location>
        <begin position="46"/>
        <end position="61"/>
    </location>
</feature>
<feature type="compositionally biased region" description="Polar residues" evidence="1">
    <location>
        <begin position="124"/>
        <end position="141"/>
    </location>
</feature>
<feature type="region of interest" description="Disordered" evidence="1">
    <location>
        <begin position="116"/>
        <end position="141"/>
    </location>
</feature>
<protein>
    <submittedName>
        <fullName evidence="2">Uncharacterized protein</fullName>
    </submittedName>
</protein>
<dbReference type="GO" id="GO:0009507">
    <property type="term" value="C:chloroplast"/>
    <property type="evidence" value="ECO:0007669"/>
    <property type="project" value="InterPro"/>
</dbReference>
<dbReference type="GO" id="GO:0006412">
    <property type="term" value="P:translation"/>
    <property type="evidence" value="ECO:0007669"/>
    <property type="project" value="InterPro"/>
</dbReference>
<dbReference type="Pfam" id="PF17257">
    <property type="entry name" value="DUF5323"/>
    <property type="match status" value="1"/>
</dbReference>
<feature type="region of interest" description="Disordered" evidence="1">
    <location>
        <begin position="46"/>
        <end position="80"/>
    </location>
</feature>